<dbReference type="Proteomes" id="UP000220797">
    <property type="component" value="Unassembled WGS sequence"/>
</dbReference>
<sequence length="1114" mass="132714">MKIFSESDYSDIANDIITNYEENKKENARKLKKNNLLSNSNNNSDINDSLFFKKVSNSNENKLLTNSYDNNENSSYNSLVDDFYDQAIKKLKKSKQNSTNFIEDDNNNILVNKPHIIKKDENKLIIKKKVIQRNNEILKKNLNKPLMPLLKKKNITKKKDIRNKKVEQVSHKNEWNSNQNDLDKYRLSKEELEQKKINLKSKNIDKVKIEYQEKLKNMRQKQSLVTSKGKEKNNCEKERHNISKLSEKGKEKKIDKNLMENINSQEIDENLVNKKKNINVNNKKNHFKYNIRKKFNNSQKIDEENTININNLNNVNVSLDLYNNENCDIDNYNNYDANGGKNSSDDMKNSKKHIYEKINKKKGNNINNNNIKLEKNKINRYNKSYSLNKLKERSQSFLNNISDSDFYENSMLNISNYKKEVDDSFYFPKSKQIYDINDTSSLKKKKLNHLDDIKENFYDFEMDNNLNITTDSSSNKTTIDNFMKELKNHNENLCIDINPNNIKIDIENYKIDKKVFKEKEYYPNTELKFLDENISTKNSCSSNYDYEYIFDSDYSEQINKMNDNLIKNDNMLKLKKSKIETFNHIKKIIEEIKNLDYENVNTLRNDKNEIKKNDDYMDMVKQNENNKLYCCDSEDEKIEKKKIYHNIKKEKTKQKNYYENTDEEIKKFEKKDYYKDMDEKIEKKKVYPLMELLFKEDDDNDYYIKDKSSEYYKEEENEIFNENNDLYKKDNIFNSYNCIFNDKHNPLHEDKNCSDMMNFSEIKCFSNKRRDSKNQKLNHTSSFSSFKNSFDSNFNIPKEYSYNLSEKNNIKNNIEYEKNSYISNSIELMNKLDSNTTHIEKNTSNAYNNNRDYLKKNNNEDLIFSNSQSEKNDCYNFLKNTLLNKNTKISSRNDKEKNENIKQKIDRGTINLIKNELKSNCSKLNMDDRNTHLTIQRNDKKICETPNKKIEKKYDQETASIISNSNLHKKGKKNIFCKKNVNEVKNIKNCREIEHLKRNNKETPQTKNSKDITDITKNNINKRTRIIFNKNKDNEISSEKKEKGKEDTCANKEHRLINQKILNTSLNFDDTHNLSDDDKFIFDTYLNEENTKKKEENLSEIINSQVKAFERIFL</sequence>
<keyword evidence="2" id="KW-1185">Reference proteome</keyword>
<dbReference type="GeneID" id="39732929"/>
<dbReference type="EMBL" id="CVMV01000070">
    <property type="protein sequence ID" value="CRG96815.1"/>
    <property type="molecule type" value="Genomic_DNA"/>
</dbReference>
<comment type="caution">
    <text evidence="1">The sequence shown here is derived from an EMBL/GenBank/DDBJ whole genome shotgun (WGS) entry which is preliminary data.</text>
</comment>
<evidence type="ECO:0008006" key="3">
    <source>
        <dbReference type="Google" id="ProtNLM"/>
    </source>
</evidence>
<protein>
    <recommendedName>
        <fullName evidence="3">Spindle and centriole-associated protein 1</fullName>
    </recommendedName>
</protein>
<accession>A0A1J1GWG9</accession>
<reference evidence="1" key="1">
    <citation type="submission" date="2015-04" db="EMBL/GenBank/DDBJ databases">
        <authorList>
            <consortium name="Pathogen Informatics"/>
        </authorList>
    </citation>
    <scope>NUCLEOTIDE SEQUENCE [LARGE SCALE GENOMIC DNA]</scope>
    <source>
        <strain evidence="1">8A</strain>
    </source>
</reference>
<organism evidence="1 2">
    <name type="scientific">Plasmodium gallinaceum</name>
    <dbReference type="NCBI Taxonomy" id="5849"/>
    <lineage>
        <taxon>Eukaryota</taxon>
        <taxon>Sar</taxon>
        <taxon>Alveolata</taxon>
        <taxon>Apicomplexa</taxon>
        <taxon>Aconoidasida</taxon>
        <taxon>Haemosporida</taxon>
        <taxon>Plasmodiidae</taxon>
        <taxon>Plasmodium</taxon>
        <taxon>Plasmodium (Haemamoeba)</taxon>
    </lineage>
</organism>
<gene>
    <name evidence="1" type="ORF">PGAL8A_00439600</name>
</gene>
<proteinExistence type="predicted"/>
<dbReference type="OrthoDB" id="372463at2759"/>
<evidence type="ECO:0000313" key="2">
    <source>
        <dbReference type="Proteomes" id="UP000220797"/>
    </source>
</evidence>
<dbReference type="RefSeq" id="XP_028529618.1">
    <property type="nucleotide sequence ID" value="XM_028673135.1"/>
</dbReference>
<evidence type="ECO:0000313" key="1">
    <source>
        <dbReference type="EMBL" id="CRG96815.1"/>
    </source>
</evidence>
<dbReference type="AlphaFoldDB" id="A0A1J1GWG9"/>
<dbReference type="VEuPathDB" id="PlasmoDB:PGAL8A_00439600"/>
<name>A0A1J1GWG9_PLAGA</name>
<dbReference type="OMA" id="CNEDDNI"/>